<feature type="non-terminal residue" evidence="1">
    <location>
        <position position="1"/>
    </location>
</feature>
<dbReference type="AlphaFoldDB" id="A0AAD7W3I1"/>
<comment type="caution">
    <text evidence="1">The sequence shown here is derived from an EMBL/GenBank/DDBJ whole genome shotgun (WGS) entry which is preliminary data.</text>
</comment>
<accession>A0AAD7W3I1</accession>
<gene>
    <name evidence="1" type="ORF">AAFF_G00247790</name>
</gene>
<dbReference type="Proteomes" id="UP001221898">
    <property type="component" value="Unassembled WGS sequence"/>
</dbReference>
<name>A0AAD7W3I1_9TELE</name>
<organism evidence="1 2">
    <name type="scientific">Aldrovandia affinis</name>
    <dbReference type="NCBI Taxonomy" id="143900"/>
    <lineage>
        <taxon>Eukaryota</taxon>
        <taxon>Metazoa</taxon>
        <taxon>Chordata</taxon>
        <taxon>Craniata</taxon>
        <taxon>Vertebrata</taxon>
        <taxon>Euteleostomi</taxon>
        <taxon>Actinopterygii</taxon>
        <taxon>Neopterygii</taxon>
        <taxon>Teleostei</taxon>
        <taxon>Notacanthiformes</taxon>
        <taxon>Halosauridae</taxon>
        <taxon>Aldrovandia</taxon>
    </lineage>
</organism>
<reference evidence="1" key="1">
    <citation type="journal article" date="2023" name="Science">
        <title>Genome structures resolve the early diversification of teleost fishes.</title>
        <authorList>
            <person name="Parey E."/>
            <person name="Louis A."/>
            <person name="Montfort J."/>
            <person name="Bouchez O."/>
            <person name="Roques C."/>
            <person name="Iampietro C."/>
            <person name="Lluch J."/>
            <person name="Castinel A."/>
            <person name="Donnadieu C."/>
            <person name="Desvignes T."/>
            <person name="Floi Bucao C."/>
            <person name="Jouanno E."/>
            <person name="Wen M."/>
            <person name="Mejri S."/>
            <person name="Dirks R."/>
            <person name="Jansen H."/>
            <person name="Henkel C."/>
            <person name="Chen W.J."/>
            <person name="Zahm M."/>
            <person name="Cabau C."/>
            <person name="Klopp C."/>
            <person name="Thompson A.W."/>
            <person name="Robinson-Rechavi M."/>
            <person name="Braasch I."/>
            <person name="Lecointre G."/>
            <person name="Bobe J."/>
            <person name="Postlethwait J.H."/>
            <person name="Berthelot C."/>
            <person name="Roest Crollius H."/>
            <person name="Guiguen Y."/>
        </authorList>
    </citation>
    <scope>NUCLEOTIDE SEQUENCE</scope>
    <source>
        <strain evidence="1">NC1722</strain>
    </source>
</reference>
<proteinExistence type="predicted"/>
<sequence length="109" mass="11990">LLTHTQARLFHCTRSPITPELTVTHAGLWRLIWNRANAAWSLSLHLSLFHSLFLSSTPSLTLSLSPTPSFPLSPTPSFPLSPSLSLSLSLSLALSLFLPHPSRLQPVTR</sequence>
<keyword evidence="2" id="KW-1185">Reference proteome</keyword>
<evidence type="ECO:0000313" key="1">
    <source>
        <dbReference type="EMBL" id="KAJ8378141.1"/>
    </source>
</evidence>
<protein>
    <submittedName>
        <fullName evidence="1">Uncharacterized protein</fullName>
    </submittedName>
</protein>
<dbReference type="EMBL" id="JAINUG010000330">
    <property type="protein sequence ID" value="KAJ8378141.1"/>
    <property type="molecule type" value="Genomic_DNA"/>
</dbReference>
<evidence type="ECO:0000313" key="2">
    <source>
        <dbReference type="Proteomes" id="UP001221898"/>
    </source>
</evidence>